<keyword evidence="3" id="KW-1185">Reference proteome</keyword>
<proteinExistence type="predicted"/>
<dbReference type="RefSeq" id="WP_319979028.1">
    <property type="nucleotide sequence ID" value="NZ_JAXAVU010000013.1"/>
</dbReference>
<protein>
    <submittedName>
        <fullName evidence="2">Uncharacterized protein</fullName>
    </submittedName>
</protein>
<evidence type="ECO:0000256" key="1">
    <source>
        <dbReference type="SAM" id="Phobius"/>
    </source>
</evidence>
<dbReference type="EMBL" id="JAXAVU010000013">
    <property type="protein sequence ID" value="MDX8146956.1"/>
    <property type="molecule type" value="Genomic_DNA"/>
</dbReference>
<keyword evidence="1" id="KW-1133">Transmembrane helix</keyword>
<feature type="transmembrane region" description="Helical" evidence="1">
    <location>
        <begin position="15"/>
        <end position="34"/>
    </location>
</feature>
<reference evidence="2 3" key="1">
    <citation type="submission" date="2023-11" db="EMBL/GenBank/DDBJ databases">
        <title>Lentzea sokolovensis, sp. nov., Lentzea kristufkii, sp. nov., and Lentzea miocenensis, sp. nov., rare actinobacteria from Sokolov Coal Basin, Miocene lacustrine sediment, Czech Republic.</title>
        <authorList>
            <person name="Lara A."/>
            <person name="Kotroba L."/>
            <person name="Nouioui I."/>
            <person name="Neumann-Schaal M."/>
            <person name="Mast Y."/>
            <person name="Chronakova A."/>
        </authorList>
    </citation>
    <scope>NUCLEOTIDE SEQUENCE [LARGE SCALE GENOMIC DNA]</scope>
    <source>
        <strain evidence="2 3">BCCO 10_0061</strain>
    </source>
</reference>
<comment type="caution">
    <text evidence="2">The sequence shown here is derived from an EMBL/GenBank/DDBJ whole genome shotgun (WGS) entry which is preliminary data.</text>
</comment>
<evidence type="ECO:0000313" key="3">
    <source>
        <dbReference type="Proteomes" id="UP001285352"/>
    </source>
</evidence>
<feature type="transmembrane region" description="Helical" evidence="1">
    <location>
        <begin position="136"/>
        <end position="156"/>
    </location>
</feature>
<evidence type="ECO:0000313" key="2">
    <source>
        <dbReference type="EMBL" id="MDX8146956.1"/>
    </source>
</evidence>
<sequence length="205" mass="21394">MTALRAELMRLRSDLPLLGFIVLTVLASIALLAQHASKDALLIQVSLLAGLYGTIRHVLAHRNGVVTRAVLLGHRVPVLLSSAAVTALGGTLIGVGATAVLLTRTPDMLLAVPLGASGAMWGLFVGVIVRNYFLAPTVLFAVHIGSALVLESWPAVGQLLPFGASLSMVTAQPGLLPAHLGVLLYLTWLVLAGTLAWTVTTSRDS</sequence>
<gene>
    <name evidence="2" type="ORF">SK854_32910</name>
</gene>
<feature type="transmembrane region" description="Helical" evidence="1">
    <location>
        <begin position="176"/>
        <end position="199"/>
    </location>
</feature>
<dbReference type="Proteomes" id="UP001285352">
    <property type="component" value="Unassembled WGS sequence"/>
</dbReference>
<feature type="transmembrane region" description="Helical" evidence="1">
    <location>
        <begin position="40"/>
        <end position="59"/>
    </location>
</feature>
<keyword evidence="1" id="KW-0812">Transmembrane</keyword>
<feature type="transmembrane region" description="Helical" evidence="1">
    <location>
        <begin position="108"/>
        <end position="129"/>
    </location>
</feature>
<name>A0ABU4V7M0_9PSEU</name>
<organism evidence="2 3">
    <name type="scientific">Lentzea sokolovensis</name>
    <dbReference type="NCBI Taxonomy" id="3095429"/>
    <lineage>
        <taxon>Bacteria</taxon>
        <taxon>Bacillati</taxon>
        <taxon>Actinomycetota</taxon>
        <taxon>Actinomycetes</taxon>
        <taxon>Pseudonocardiales</taxon>
        <taxon>Pseudonocardiaceae</taxon>
        <taxon>Lentzea</taxon>
    </lineage>
</organism>
<feature type="transmembrane region" description="Helical" evidence="1">
    <location>
        <begin position="79"/>
        <end position="102"/>
    </location>
</feature>
<keyword evidence="1" id="KW-0472">Membrane</keyword>
<accession>A0ABU4V7M0</accession>